<sequence length="414" mass="47527">MTQSPTEELFAPRFTSCSPPPVDDMPSPNFSPSSPNYSVVGGSPDYSVGRGSPVRSTIESPLADVRKEIYASNWKDYIQDIPRLPPLRPRALTPTGFREDDTEQNRDVTAILQKSSWFRIPPNLRRDILILAFGDRRLHMCLKCDADPPNTWHSFGMVCRHVSTDKKCPMTRGGLDGPWSDECDYPGEMVESVGVMGWLLSCRQNYAETIDILYSKNTILIYDEPLLTRLDQLILPHRLAAITSLEIRLSVELHEHWGALFDQLELRRFPNLKRLYISARFDWNYEPDTMYTIIEHMNNLVKARPALIECAIAIPFRLFEHIAQDYIQMENSWKRSSYSELWYPVDKSDGPHAIRLPYVDSYPRPPFQLGPDPGAGWWLLEGTDAPLSWRWRSNSLGYTGLFVGWENWSENGSP</sequence>
<dbReference type="OrthoDB" id="515692at2759"/>
<dbReference type="Pfam" id="PF24864">
    <property type="entry name" value="DUF7730"/>
    <property type="match status" value="1"/>
</dbReference>
<evidence type="ECO:0000313" key="4">
    <source>
        <dbReference type="Proteomes" id="UP000265631"/>
    </source>
</evidence>
<accession>A0A395MCG7</accession>
<proteinExistence type="predicted"/>
<dbReference type="AlphaFoldDB" id="A0A395MCG7"/>
<dbReference type="EMBL" id="PXXK01000347">
    <property type="protein sequence ID" value="RFN45594.1"/>
    <property type="molecule type" value="Genomic_DNA"/>
</dbReference>
<dbReference type="STRING" id="2594813.A0A395MCG7"/>
<comment type="caution">
    <text evidence="3">The sequence shown here is derived from an EMBL/GenBank/DDBJ whole genome shotgun (WGS) entry which is preliminary data.</text>
</comment>
<evidence type="ECO:0000313" key="3">
    <source>
        <dbReference type="EMBL" id="RFN45594.1"/>
    </source>
</evidence>
<gene>
    <name evidence="3" type="ORF">FIE12Z_10148</name>
</gene>
<evidence type="ECO:0000256" key="1">
    <source>
        <dbReference type="SAM" id="MobiDB-lite"/>
    </source>
</evidence>
<evidence type="ECO:0000259" key="2">
    <source>
        <dbReference type="Pfam" id="PF24864"/>
    </source>
</evidence>
<protein>
    <recommendedName>
        <fullName evidence="2">DUF7730 domain-containing protein</fullName>
    </recommendedName>
</protein>
<reference evidence="3 4" key="1">
    <citation type="journal article" date="2018" name="PLoS Pathog.">
        <title>Evolution of structural diversity of trichothecenes, a family of toxins produced by plant pathogenic and entomopathogenic fungi.</title>
        <authorList>
            <person name="Proctor R.H."/>
            <person name="McCormick S.P."/>
            <person name="Kim H.S."/>
            <person name="Cardoza R.E."/>
            <person name="Stanley A.M."/>
            <person name="Lindo L."/>
            <person name="Kelly A."/>
            <person name="Brown D.W."/>
            <person name="Lee T."/>
            <person name="Vaughan M.M."/>
            <person name="Alexander N.J."/>
            <person name="Busman M."/>
            <person name="Gutierrez S."/>
        </authorList>
    </citation>
    <scope>NUCLEOTIDE SEQUENCE [LARGE SCALE GENOMIC DNA]</scope>
    <source>
        <strain evidence="3 4">NRRL 13405</strain>
    </source>
</reference>
<dbReference type="Proteomes" id="UP000265631">
    <property type="component" value="Unassembled WGS sequence"/>
</dbReference>
<name>A0A395MCG7_9HYPO</name>
<keyword evidence="4" id="KW-1185">Reference proteome</keyword>
<dbReference type="PANTHER" id="PTHR38790">
    <property type="entry name" value="2EXR DOMAIN-CONTAINING PROTEIN-RELATED"/>
    <property type="match status" value="1"/>
</dbReference>
<feature type="compositionally biased region" description="Low complexity" evidence="1">
    <location>
        <begin position="26"/>
        <end position="36"/>
    </location>
</feature>
<feature type="region of interest" description="Disordered" evidence="1">
    <location>
        <begin position="1"/>
        <end position="54"/>
    </location>
</feature>
<feature type="domain" description="DUF7730" evidence="2">
    <location>
        <begin position="113"/>
        <end position="256"/>
    </location>
</feature>
<dbReference type="InterPro" id="IPR056632">
    <property type="entry name" value="DUF7730"/>
</dbReference>
<organism evidence="3 4">
    <name type="scientific">Fusarium flagelliforme</name>
    <dbReference type="NCBI Taxonomy" id="2675880"/>
    <lineage>
        <taxon>Eukaryota</taxon>
        <taxon>Fungi</taxon>
        <taxon>Dikarya</taxon>
        <taxon>Ascomycota</taxon>
        <taxon>Pezizomycotina</taxon>
        <taxon>Sordariomycetes</taxon>
        <taxon>Hypocreomycetidae</taxon>
        <taxon>Hypocreales</taxon>
        <taxon>Nectriaceae</taxon>
        <taxon>Fusarium</taxon>
        <taxon>Fusarium incarnatum-equiseti species complex</taxon>
    </lineage>
</organism>